<protein>
    <submittedName>
        <fullName evidence="1">(spotted green pufferfish) hypothetical protein</fullName>
    </submittedName>
</protein>
<dbReference type="Gene3D" id="3.30.420.40">
    <property type="match status" value="1"/>
</dbReference>
<feature type="non-terminal residue" evidence="1">
    <location>
        <position position="1"/>
    </location>
</feature>
<dbReference type="PANTHER" id="PTHR14187:SF39">
    <property type="entry name" value="HEAT SHOCK 70 KDA PROTEIN 12B"/>
    <property type="match status" value="1"/>
</dbReference>
<dbReference type="EMBL" id="CAAE01009185">
    <property type="protein sequence ID" value="CAF91795.1"/>
    <property type="molecule type" value="Genomic_DNA"/>
</dbReference>
<dbReference type="KEGG" id="tng:GSTEN00006714G001"/>
<dbReference type="OrthoDB" id="2963168at2759"/>
<evidence type="ECO:0000313" key="1">
    <source>
        <dbReference type="EMBL" id="CAF91795.1"/>
    </source>
</evidence>
<reference evidence="1" key="1">
    <citation type="journal article" date="2004" name="Nature">
        <title>Genome duplication in the teleost fish Tetraodon nigroviridis reveals the early vertebrate proto-karyotype.</title>
        <authorList>
            <person name="Jaillon O."/>
            <person name="Aury J.-M."/>
            <person name="Brunet F."/>
            <person name="Petit J.-L."/>
            <person name="Stange-Thomann N."/>
            <person name="Mauceli E."/>
            <person name="Bouneau L."/>
            <person name="Fischer C."/>
            <person name="Ozouf-Costaz C."/>
            <person name="Bernot A."/>
            <person name="Nicaud S."/>
            <person name="Jaffe D."/>
            <person name="Fisher S."/>
            <person name="Lutfalla G."/>
            <person name="Dossat C."/>
            <person name="Segurens B."/>
            <person name="Dasilva C."/>
            <person name="Salanoubat M."/>
            <person name="Levy M."/>
            <person name="Boudet N."/>
            <person name="Castellano S."/>
            <person name="Anthouard V."/>
            <person name="Jubin C."/>
            <person name="Castelli V."/>
            <person name="Katinka M."/>
            <person name="Vacherie B."/>
            <person name="Biemont C."/>
            <person name="Skalli Z."/>
            <person name="Cattolico L."/>
            <person name="Poulain J."/>
            <person name="De Berardinis V."/>
            <person name="Cruaud C."/>
            <person name="Duprat S."/>
            <person name="Brottier P."/>
            <person name="Coutanceau J.-P."/>
            <person name="Gouzy J."/>
            <person name="Parra G."/>
            <person name="Lardier G."/>
            <person name="Chapple C."/>
            <person name="McKernan K.J."/>
            <person name="McEwan P."/>
            <person name="Bosak S."/>
            <person name="Kellis M."/>
            <person name="Volff J.-N."/>
            <person name="Guigo R."/>
            <person name="Zody M.C."/>
            <person name="Mesirov J."/>
            <person name="Lindblad-Toh K."/>
            <person name="Birren B."/>
            <person name="Nusbaum C."/>
            <person name="Kahn D."/>
            <person name="Robinson-Rechavi M."/>
            <person name="Laudet V."/>
            <person name="Schachter V."/>
            <person name="Quetier F."/>
            <person name="Saurin W."/>
            <person name="Scarpelli C."/>
            <person name="Wincker P."/>
            <person name="Lander E.S."/>
            <person name="Weissenbach J."/>
            <person name="Roest Crollius H."/>
        </authorList>
    </citation>
    <scope>NUCLEOTIDE SEQUENCE [LARGE SCALE GENOMIC DNA]</scope>
</reference>
<accession>Q4T5N7</accession>
<reference evidence="1" key="2">
    <citation type="submission" date="2004-02" db="EMBL/GenBank/DDBJ databases">
        <authorList>
            <consortium name="Genoscope"/>
            <consortium name="Whitehead Institute Centre for Genome Research"/>
        </authorList>
    </citation>
    <scope>NUCLEOTIDE SEQUENCE</scope>
</reference>
<gene>
    <name evidence="1" type="ORF">GSTENG00006714001</name>
</gene>
<feature type="non-terminal residue" evidence="1">
    <location>
        <position position="110"/>
    </location>
</feature>
<comment type="caution">
    <text evidence="1">The sequence shown here is derived from an EMBL/GenBank/DDBJ whole genome shotgun (WGS) entry which is preliminary data.</text>
</comment>
<dbReference type="SUPFAM" id="SSF53067">
    <property type="entry name" value="Actin-like ATPase domain"/>
    <property type="match status" value="1"/>
</dbReference>
<organism evidence="1">
    <name type="scientific">Tetraodon nigroviridis</name>
    <name type="common">Spotted green pufferfish</name>
    <name type="synonym">Chelonodon nigroviridis</name>
    <dbReference type="NCBI Taxonomy" id="99883"/>
    <lineage>
        <taxon>Eukaryota</taxon>
        <taxon>Metazoa</taxon>
        <taxon>Chordata</taxon>
        <taxon>Craniata</taxon>
        <taxon>Vertebrata</taxon>
        <taxon>Euteleostomi</taxon>
        <taxon>Actinopterygii</taxon>
        <taxon>Neopterygii</taxon>
        <taxon>Teleostei</taxon>
        <taxon>Neoteleostei</taxon>
        <taxon>Acanthomorphata</taxon>
        <taxon>Eupercaria</taxon>
        <taxon>Tetraodontiformes</taxon>
        <taxon>Tetradontoidea</taxon>
        <taxon>Tetraodontidae</taxon>
        <taxon>Tetraodon</taxon>
    </lineage>
</organism>
<proteinExistence type="predicted"/>
<name>Q4T5N7_TETNG</name>
<sequence length="110" mass="12589">EVRPKLACPFSVVVAIDFGTTSSGYAFSFTQDPEAIHMMRRPSSNQNRRWEGGDPGVANQKSPTCLLLTPDLRFHSFGFAARDFYHDLDPEEARLWLYFDKFKMKIHSTS</sequence>
<dbReference type="InterPro" id="IPR043129">
    <property type="entry name" value="ATPase_NBD"/>
</dbReference>
<dbReference type="AlphaFoldDB" id="Q4T5N7"/>
<dbReference type="PANTHER" id="PTHR14187">
    <property type="entry name" value="ALPHA KINASE/ELONGATION FACTOR 2 KINASE"/>
    <property type="match status" value="1"/>
</dbReference>